<feature type="domain" description="ABC transmembrane type-1" evidence="10">
    <location>
        <begin position="33"/>
        <end position="312"/>
    </location>
</feature>
<evidence type="ECO:0000256" key="7">
    <source>
        <dbReference type="ARBA" id="ARBA00023136"/>
    </source>
</evidence>
<keyword evidence="4" id="KW-0547">Nucleotide-binding</keyword>
<dbReference type="SMART" id="SM00382">
    <property type="entry name" value="AAA"/>
    <property type="match status" value="1"/>
</dbReference>
<dbReference type="PROSITE" id="PS50929">
    <property type="entry name" value="ABC_TM1F"/>
    <property type="match status" value="1"/>
</dbReference>
<evidence type="ECO:0000256" key="5">
    <source>
        <dbReference type="ARBA" id="ARBA00022840"/>
    </source>
</evidence>
<evidence type="ECO:0000256" key="3">
    <source>
        <dbReference type="ARBA" id="ARBA00022692"/>
    </source>
</evidence>
<feature type="transmembrane region" description="Helical" evidence="8">
    <location>
        <begin position="251"/>
        <end position="274"/>
    </location>
</feature>
<feature type="transmembrane region" description="Helical" evidence="8">
    <location>
        <begin position="63"/>
        <end position="83"/>
    </location>
</feature>
<dbReference type="AlphaFoldDB" id="A0A1E5QMW7"/>
<dbReference type="InterPro" id="IPR017871">
    <property type="entry name" value="ABC_transporter-like_CS"/>
</dbReference>
<evidence type="ECO:0000256" key="4">
    <source>
        <dbReference type="ARBA" id="ARBA00022741"/>
    </source>
</evidence>
<protein>
    <submittedName>
        <fullName evidence="11">LuxR family transcriptional regulator</fullName>
    </submittedName>
</protein>
<proteinExistence type="predicted"/>
<evidence type="ECO:0000256" key="2">
    <source>
        <dbReference type="ARBA" id="ARBA00022448"/>
    </source>
</evidence>
<feature type="transmembrane region" description="Helical" evidence="8">
    <location>
        <begin position="33"/>
        <end position="51"/>
    </location>
</feature>
<dbReference type="RefSeq" id="WP_069966183.1">
    <property type="nucleotide sequence ID" value="NZ_CM124774.1"/>
</dbReference>
<evidence type="ECO:0000313" key="11">
    <source>
        <dbReference type="EMBL" id="OEJ76025.1"/>
    </source>
</evidence>
<dbReference type="InterPro" id="IPR003593">
    <property type="entry name" value="AAA+_ATPase"/>
</dbReference>
<dbReference type="FunFam" id="3.40.50.300:FF:000287">
    <property type="entry name" value="Multidrug ABC transporter ATP-binding protein"/>
    <property type="match status" value="1"/>
</dbReference>
<evidence type="ECO:0000259" key="10">
    <source>
        <dbReference type="PROSITE" id="PS50929"/>
    </source>
</evidence>
<accession>A0A1E5QMW7</accession>
<dbReference type="GO" id="GO:0016887">
    <property type="term" value="F:ATP hydrolysis activity"/>
    <property type="evidence" value="ECO:0007669"/>
    <property type="project" value="InterPro"/>
</dbReference>
<comment type="subcellular location">
    <subcellularLocation>
        <location evidence="1">Cell membrane</location>
        <topology evidence="1">Multi-pass membrane protein</topology>
    </subcellularLocation>
</comment>
<dbReference type="GO" id="GO:0005524">
    <property type="term" value="F:ATP binding"/>
    <property type="evidence" value="ECO:0007669"/>
    <property type="project" value="UniProtKB-KW"/>
</dbReference>
<organism evidence="11">
    <name type="scientific">Desertifilum tharense IPPAS B-1220</name>
    <dbReference type="NCBI Taxonomy" id="1781255"/>
    <lineage>
        <taxon>Bacteria</taxon>
        <taxon>Bacillati</taxon>
        <taxon>Cyanobacteriota</taxon>
        <taxon>Cyanophyceae</taxon>
        <taxon>Desertifilales</taxon>
        <taxon>Desertifilaceae</taxon>
        <taxon>Desertifilum</taxon>
    </lineage>
</organism>
<dbReference type="CDD" id="cd07346">
    <property type="entry name" value="ABC_6TM_exporters"/>
    <property type="match status" value="1"/>
</dbReference>
<feature type="transmembrane region" description="Helical" evidence="8">
    <location>
        <begin position="169"/>
        <end position="188"/>
    </location>
</feature>
<sequence length="598" mass="66186">MKSRFVKGVGQTESYYWQLLPYIRAEWKTISQALACTLAFTVFWPILARLAGEMAGLIGAGNVPAIARLAGIAAVIFLIRGIVQYGQDALMAKAALKIALQLRQRVYAHLQRLNLGFFEVTPTGDLSYRLTEDIDRIGEVINKVFHQFIPCVLQLIVVLGYMVYLNWQLTFFTAIIAPVMAVLIGWFGEQLLKYSRRSQNRISDLSALLTEVFSGIRLIQAFDAQDYEIARFAKEAERNRKAKYAAERLKAIQFPVIGFLEAMSVLLLFFLGGWQISQGNLTGSEFISYVAAVALLIDPISITTSNYNEFKQGEASIDRIFELLAIQPAVKELPNAIALPPVTGKVEYRHVTFAYPTLATPGKTPPPNPTVLHDLSLTVNPGEAIALVGTSGAGKTTLVNLLPRFYDLQAGEILIDGVNIAEVTLTSLRRQIGIVPQETLLFSGTLAQNIAFGQTDFNLQAVEEAAKVANAHQFISQLPDGYHTWVGERGMSLSGGQRQRIAIARAVLLNPRILILDEATSALDSESEALVQQALERIMRDRTVFIIAHRLATVRRASRILVVEKGQILESGTHEELLQKGDRYARFYAQQFSESGSL</sequence>
<keyword evidence="2" id="KW-0813">Transport</keyword>
<keyword evidence="3 8" id="KW-0812">Transmembrane</keyword>
<keyword evidence="6 8" id="KW-1133">Transmembrane helix</keyword>
<dbReference type="PROSITE" id="PS00211">
    <property type="entry name" value="ABC_TRANSPORTER_1"/>
    <property type="match status" value="1"/>
</dbReference>
<keyword evidence="5" id="KW-0067">ATP-binding</keyword>
<dbReference type="SUPFAM" id="SSF52540">
    <property type="entry name" value="P-loop containing nucleoside triphosphate hydrolases"/>
    <property type="match status" value="1"/>
</dbReference>
<comment type="caution">
    <text evidence="11">The sequence shown here is derived from an EMBL/GenBank/DDBJ whole genome shotgun (WGS) entry which is preliminary data.</text>
</comment>
<reference evidence="11" key="1">
    <citation type="submission" date="2016-09" db="EMBL/GenBank/DDBJ databases">
        <title>Draft genome of thermotolerant cyanobacterium Desertifilum sp. strain IPPAS B-1220.</title>
        <authorList>
            <person name="Sinetova M.A."/>
            <person name="Bolakhan K."/>
            <person name="Zayadan B.K."/>
            <person name="Mironov K.S."/>
            <person name="Ustinova V."/>
            <person name="Kupriyanova E.V."/>
            <person name="Sidorov R.A."/>
            <person name="Skrypnik A.N."/>
            <person name="Gogoleva N.E."/>
            <person name="Gogolev Y.V."/>
            <person name="Los D.A."/>
        </authorList>
    </citation>
    <scope>NUCLEOTIDE SEQUENCE [LARGE SCALE GENOMIC DNA]</scope>
    <source>
        <strain evidence="11">IPPAS B-1220</strain>
    </source>
</reference>
<keyword evidence="7 8" id="KW-0472">Membrane</keyword>
<dbReference type="OrthoDB" id="9762778at2"/>
<dbReference type="SUPFAM" id="SSF90123">
    <property type="entry name" value="ABC transporter transmembrane region"/>
    <property type="match status" value="1"/>
</dbReference>
<dbReference type="GO" id="GO:0005886">
    <property type="term" value="C:plasma membrane"/>
    <property type="evidence" value="ECO:0007669"/>
    <property type="project" value="UniProtKB-SubCell"/>
</dbReference>
<dbReference type="GO" id="GO:0015421">
    <property type="term" value="F:ABC-type oligopeptide transporter activity"/>
    <property type="evidence" value="ECO:0007669"/>
    <property type="project" value="TreeGrafter"/>
</dbReference>
<dbReference type="Gene3D" id="3.40.50.300">
    <property type="entry name" value="P-loop containing nucleotide triphosphate hydrolases"/>
    <property type="match status" value="1"/>
</dbReference>
<dbReference type="Pfam" id="PF00005">
    <property type="entry name" value="ABC_tran"/>
    <property type="match status" value="1"/>
</dbReference>
<dbReference type="PANTHER" id="PTHR43394">
    <property type="entry name" value="ATP-DEPENDENT PERMEASE MDL1, MITOCHONDRIAL"/>
    <property type="match status" value="1"/>
</dbReference>
<dbReference type="Pfam" id="PF00664">
    <property type="entry name" value="ABC_membrane"/>
    <property type="match status" value="1"/>
</dbReference>
<name>A0A1E5QMW7_9CYAN</name>
<gene>
    <name evidence="11" type="ORF">BH720_05565</name>
</gene>
<evidence type="ECO:0000256" key="1">
    <source>
        <dbReference type="ARBA" id="ARBA00004651"/>
    </source>
</evidence>
<dbReference type="InterPro" id="IPR027417">
    <property type="entry name" value="P-loop_NTPase"/>
</dbReference>
<dbReference type="STRING" id="1781255.BH720_05565"/>
<dbReference type="PROSITE" id="PS50893">
    <property type="entry name" value="ABC_TRANSPORTER_2"/>
    <property type="match status" value="1"/>
</dbReference>
<feature type="domain" description="ABC transporter" evidence="9">
    <location>
        <begin position="346"/>
        <end position="590"/>
    </location>
</feature>
<dbReference type="InterPro" id="IPR003439">
    <property type="entry name" value="ABC_transporter-like_ATP-bd"/>
</dbReference>
<dbReference type="PANTHER" id="PTHR43394:SF1">
    <property type="entry name" value="ATP-BINDING CASSETTE SUB-FAMILY B MEMBER 10, MITOCHONDRIAL"/>
    <property type="match status" value="1"/>
</dbReference>
<evidence type="ECO:0000256" key="8">
    <source>
        <dbReference type="SAM" id="Phobius"/>
    </source>
</evidence>
<dbReference type="EMBL" id="MJGC01000041">
    <property type="protein sequence ID" value="OEJ76025.1"/>
    <property type="molecule type" value="Genomic_DNA"/>
</dbReference>
<evidence type="ECO:0000256" key="6">
    <source>
        <dbReference type="ARBA" id="ARBA00022989"/>
    </source>
</evidence>
<evidence type="ECO:0000259" key="9">
    <source>
        <dbReference type="PROSITE" id="PS50893"/>
    </source>
</evidence>
<feature type="transmembrane region" description="Helical" evidence="8">
    <location>
        <begin position="144"/>
        <end position="163"/>
    </location>
</feature>
<dbReference type="InterPro" id="IPR039421">
    <property type="entry name" value="Type_1_exporter"/>
</dbReference>
<dbReference type="InterPro" id="IPR036640">
    <property type="entry name" value="ABC1_TM_sf"/>
</dbReference>
<dbReference type="Gene3D" id="1.20.1560.10">
    <property type="entry name" value="ABC transporter type 1, transmembrane domain"/>
    <property type="match status" value="1"/>
</dbReference>
<dbReference type="InterPro" id="IPR011527">
    <property type="entry name" value="ABC1_TM_dom"/>
</dbReference>